<gene>
    <name evidence="1" type="ORF">LCGC14_1517060</name>
</gene>
<accession>A0A0F9M0V8</accession>
<dbReference type="AlphaFoldDB" id="A0A0F9M0V8"/>
<reference evidence="1" key="1">
    <citation type="journal article" date="2015" name="Nature">
        <title>Complex archaea that bridge the gap between prokaryotes and eukaryotes.</title>
        <authorList>
            <person name="Spang A."/>
            <person name="Saw J.H."/>
            <person name="Jorgensen S.L."/>
            <person name="Zaremba-Niedzwiedzka K."/>
            <person name="Martijn J."/>
            <person name="Lind A.E."/>
            <person name="van Eijk R."/>
            <person name="Schleper C."/>
            <person name="Guy L."/>
            <person name="Ettema T.J."/>
        </authorList>
    </citation>
    <scope>NUCLEOTIDE SEQUENCE</scope>
</reference>
<sequence>MKLTRVTWNREQPDKFMVETGDIHELTSEEEAELSSLRDQLEQYGDFVNLGDIPPEEMDELFKAKARRGELESRSSEQITWAAKPEDEVRSIVLVLQPQLLPVYVENLPGEWIDKIFNSVIIQTAPTQSEAPPPSPPIKVGLGERIRTTILAIDGTPKFKDAKNYLDCIDMEEVEGRGHGQPASHIRITPKKFLEDDWKPINDMLSKVFGKKLTWTTEGKSSHWKIWK</sequence>
<proteinExistence type="predicted"/>
<comment type="caution">
    <text evidence="1">The sequence shown here is derived from an EMBL/GenBank/DDBJ whole genome shotgun (WGS) entry which is preliminary data.</text>
</comment>
<organism evidence="1">
    <name type="scientific">marine sediment metagenome</name>
    <dbReference type="NCBI Taxonomy" id="412755"/>
    <lineage>
        <taxon>unclassified sequences</taxon>
        <taxon>metagenomes</taxon>
        <taxon>ecological metagenomes</taxon>
    </lineage>
</organism>
<protein>
    <submittedName>
        <fullName evidence="1">Uncharacterized protein</fullName>
    </submittedName>
</protein>
<dbReference type="EMBL" id="LAZR01011207">
    <property type="protein sequence ID" value="KKM62892.1"/>
    <property type="molecule type" value="Genomic_DNA"/>
</dbReference>
<name>A0A0F9M0V8_9ZZZZ</name>
<evidence type="ECO:0000313" key="1">
    <source>
        <dbReference type="EMBL" id="KKM62892.1"/>
    </source>
</evidence>